<keyword evidence="3 9" id="KW-0436">Ligase</keyword>
<dbReference type="GO" id="GO:0006429">
    <property type="term" value="P:leucyl-tRNA aminoacylation"/>
    <property type="evidence" value="ECO:0007669"/>
    <property type="project" value="UniProtKB-UniRule"/>
</dbReference>
<comment type="catalytic activity">
    <reaction evidence="8 9">
        <text>tRNA(Leu) + L-leucine + ATP = L-leucyl-tRNA(Leu) + AMP + diphosphate</text>
        <dbReference type="Rhea" id="RHEA:11688"/>
        <dbReference type="Rhea" id="RHEA-COMP:9613"/>
        <dbReference type="Rhea" id="RHEA-COMP:9622"/>
        <dbReference type="ChEBI" id="CHEBI:30616"/>
        <dbReference type="ChEBI" id="CHEBI:33019"/>
        <dbReference type="ChEBI" id="CHEBI:57427"/>
        <dbReference type="ChEBI" id="CHEBI:78442"/>
        <dbReference type="ChEBI" id="CHEBI:78494"/>
        <dbReference type="ChEBI" id="CHEBI:456215"/>
        <dbReference type="EC" id="6.1.1.4"/>
    </reaction>
</comment>
<dbReference type="Pfam" id="PF08264">
    <property type="entry name" value="Anticodon_1"/>
    <property type="match status" value="1"/>
</dbReference>
<dbReference type="AlphaFoldDB" id="A0A1F5SXB7"/>
<dbReference type="GO" id="GO:0004823">
    <property type="term" value="F:leucine-tRNA ligase activity"/>
    <property type="evidence" value="ECO:0007669"/>
    <property type="project" value="UniProtKB-UniRule"/>
</dbReference>
<protein>
    <recommendedName>
        <fullName evidence="9">Leucine--tRNA ligase</fullName>
        <ecNumber evidence="9">6.1.1.4</ecNumber>
    </recommendedName>
    <alternativeName>
        <fullName evidence="9">Leucyl-tRNA synthetase</fullName>
        <shortName evidence="9">LeuRS</shortName>
    </alternativeName>
</protein>
<keyword evidence="4 9" id="KW-0547">Nucleotide-binding</keyword>
<dbReference type="InterPro" id="IPR002302">
    <property type="entry name" value="Leu-tRNA-ligase"/>
</dbReference>
<dbReference type="Proteomes" id="UP000176915">
    <property type="component" value="Unassembled WGS sequence"/>
</dbReference>
<evidence type="ECO:0000259" key="11">
    <source>
        <dbReference type="Pfam" id="PF00133"/>
    </source>
</evidence>
<dbReference type="Pfam" id="PF09334">
    <property type="entry name" value="tRNA-synt_1g"/>
    <property type="match status" value="1"/>
</dbReference>
<evidence type="ECO:0000256" key="6">
    <source>
        <dbReference type="ARBA" id="ARBA00022917"/>
    </source>
</evidence>
<dbReference type="EC" id="6.1.1.4" evidence="9"/>
<evidence type="ECO:0000256" key="1">
    <source>
        <dbReference type="ARBA" id="ARBA00005594"/>
    </source>
</evidence>
<dbReference type="PRINTS" id="PR00985">
    <property type="entry name" value="TRNASYNTHLEU"/>
</dbReference>
<organism evidence="16 17">
    <name type="scientific">Candidatus Falkowbacteria bacterium RIFCSPLOWO2_12_FULL_45_13</name>
    <dbReference type="NCBI Taxonomy" id="1797991"/>
    <lineage>
        <taxon>Bacteria</taxon>
        <taxon>Candidatus Falkowiibacteriota</taxon>
    </lineage>
</organism>
<dbReference type="CDD" id="cd07958">
    <property type="entry name" value="Anticodon_Ia_Leu_BEm"/>
    <property type="match status" value="1"/>
</dbReference>
<evidence type="ECO:0000259" key="12">
    <source>
        <dbReference type="Pfam" id="PF00561"/>
    </source>
</evidence>
<dbReference type="InterPro" id="IPR001412">
    <property type="entry name" value="aa-tRNA-synth_I_CS"/>
</dbReference>
<comment type="subcellular location">
    <subcellularLocation>
        <location evidence="9">Cytoplasm</location>
    </subcellularLocation>
</comment>
<proteinExistence type="inferred from homology"/>
<dbReference type="PROSITE" id="PS00178">
    <property type="entry name" value="AA_TRNA_LIGASE_I"/>
    <property type="match status" value="1"/>
</dbReference>
<evidence type="ECO:0000313" key="16">
    <source>
        <dbReference type="EMBL" id="OGF31103.1"/>
    </source>
</evidence>
<evidence type="ECO:0000259" key="13">
    <source>
        <dbReference type="Pfam" id="PF08264"/>
    </source>
</evidence>
<dbReference type="FunFam" id="3.40.50.620:FF:000003">
    <property type="entry name" value="Leucine--tRNA ligase"/>
    <property type="match status" value="1"/>
</dbReference>
<keyword evidence="5 9" id="KW-0067">ATP-binding</keyword>
<evidence type="ECO:0000256" key="8">
    <source>
        <dbReference type="ARBA" id="ARBA00047469"/>
    </source>
</evidence>
<feature type="domain" description="Aminoacyl-tRNA synthetase class Ia" evidence="11">
    <location>
        <begin position="762"/>
        <end position="823"/>
    </location>
</feature>
<dbReference type="InterPro" id="IPR029058">
    <property type="entry name" value="AB_hydrolase_fold"/>
</dbReference>
<comment type="similarity">
    <text evidence="1 9 10">Belongs to the class-I aminoacyl-tRNA synthetase family.</text>
</comment>
<dbReference type="SUPFAM" id="SSF53474">
    <property type="entry name" value="alpha/beta-Hydrolases"/>
    <property type="match status" value="1"/>
</dbReference>
<keyword evidence="6 9" id="KW-0648">Protein biosynthesis</keyword>
<dbReference type="Gene3D" id="3.90.740.10">
    <property type="entry name" value="Valyl/Leucyl/Isoleucyl-tRNA synthetase, editing domain"/>
    <property type="match status" value="1"/>
</dbReference>
<dbReference type="Gene3D" id="3.10.20.590">
    <property type="match status" value="1"/>
</dbReference>
<dbReference type="GO" id="GO:0005524">
    <property type="term" value="F:ATP binding"/>
    <property type="evidence" value="ECO:0007669"/>
    <property type="project" value="UniProtKB-UniRule"/>
</dbReference>
<evidence type="ECO:0000313" key="17">
    <source>
        <dbReference type="Proteomes" id="UP000176915"/>
    </source>
</evidence>
<evidence type="ECO:0000256" key="5">
    <source>
        <dbReference type="ARBA" id="ARBA00022840"/>
    </source>
</evidence>
<gene>
    <name evidence="9" type="primary">leuS</name>
    <name evidence="16" type="ORF">A3H09_04195</name>
</gene>
<evidence type="ECO:0000256" key="7">
    <source>
        <dbReference type="ARBA" id="ARBA00023146"/>
    </source>
</evidence>
<dbReference type="InterPro" id="IPR025709">
    <property type="entry name" value="Leu_tRNA-synth_edit"/>
</dbReference>
<evidence type="ECO:0000256" key="2">
    <source>
        <dbReference type="ARBA" id="ARBA00022490"/>
    </source>
</evidence>
<sequence length="1027" mass="118278">MNKYNHRDIEKKWQEFWEKEELDKALNFDKKPKFYGLIEFPYPSGEGLHVGHIRPDTAMDIICRKRRLQGYNVLYPIGWDAFGLPTENYAIKTGIHPTVVTKKNTDNIRRQLKNLGFSFDWSREINTTDPAYYKWTQWIFLQFLKRGLAYKKKMAINWCPSCKIGLANEEVVDGKCERCGTPVEKRDKEQWLLAITKYADRLDKDLDTVNFLEKIKTQQKNWIGRKEGINITYLIDGTKETITVFTTRPDTNYGATFVVLAPEHELAMKITTEDNKKTVAAYVNNASKKTEEERITEGRKKTGVFTGRFAINHLTGKKMPIWVSDFVLSGYGTGAVVGVPGHDIRDFEFAKEFGLEIIRVVVGKDYDTSPIARPEQVQEEEGRMVNSGILNGLEIHEATRKIMDYMVEKGWGKKVVTYHLRDWIFSRQHYWGEPIPVVFCEKCKNRKYNFIFIHGYDSTCKTPWKAWLKKELEKRGHAFFGPELPNTANPNVEEQANYILKNAKIDEDTIIIGHSLGGAVMMKILEKIKTKIARAVFLDAVLRPEFNHREIPEVIASSDWKFNFKKIKKAANEFVVLADKDFIIIPKDQSEELGKLFEARVIYVKPNHRHFSRAEIEPEVLKLFDDNGRVPVPEKDLPVELPKVEKYQPTDTGESPLAAISDWVNTKCPRCGGPARRETDTMPNWAGSSWYYLAYLMMEKNPKSEIRNPKQIKNSKFKIRNDEKNLKYLDLRFAGDQFKYWLPVDWYNGGMEHTTLHLLYSRFWHKFLFDLGLVPTSEPYAKRTSHGVILAEGGVKMSKSRPETIINPDDLVKRFGADALRVYEMFIGPFDQTVAWSMDGLAGAQRFLEKIWNFYGQVKLMDCDDGKKPCANAPAGLPQLLHKTVKKVGEDIEAMKFNTAISAMMIFMNFIGKHEAVPRAAAERFLIILAPFAPHLAEELWQKLCHKQSIFREKWPEYDPALAQDQTIKLVLQINGKVRDLVEAAADIGEEEAKELALASEKIKKWLVGKEVKKIIFVKGKLINIVI</sequence>
<dbReference type="Pfam" id="PF00133">
    <property type="entry name" value="tRNA-synt_1"/>
    <property type="match status" value="1"/>
</dbReference>
<name>A0A1F5SXB7_9BACT</name>
<dbReference type="HAMAP" id="MF_00049_B">
    <property type="entry name" value="Leu_tRNA_synth_B"/>
    <property type="match status" value="1"/>
</dbReference>
<dbReference type="SUPFAM" id="SSF52374">
    <property type="entry name" value="Nucleotidylyl transferase"/>
    <property type="match status" value="1"/>
</dbReference>
<dbReference type="InterPro" id="IPR013155">
    <property type="entry name" value="M/V/L/I-tRNA-synth_anticd-bd"/>
</dbReference>
<feature type="short sequence motif" description="'KMSKS' region" evidence="9">
    <location>
        <begin position="796"/>
        <end position="800"/>
    </location>
</feature>
<dbReference type="Gene3D" id="3.40.50.620">
    <property type="entry name" value="HUPs"/>
    <property type="match status" value="2"/>
</dbReference>
<dbReference type="InterPro" id="IPR014729">
    <property type="entry name" value="Rossmann-like_a/b/a_fold"/>
</dbReference>
<dbReference type="GO" id="GO:0005829">
    <property type="term" value="C:cytosol"/>
    <property type="evidence" value="ECO:0007669"/>
    <property type="project" value="TreeGrafter"/>
</dbReference>
<dbReference type="InterPro" id="IPR000073">
    <property type="entry name" value="AB_hydrolase_1"/>
</dbReference>
<dbReference type="PANTHER" id="PTHR43740">
    <property type="entry name" value="LEUCYL-TRNA SYNTHETASE"/>
    <property type="match status" value="1"/>
</dbReference>
<dbReference type="NCBIfam" id="TIGR00396">
    <property type="entry name" value="leuS_bact"/>
    <property type="match status" value="1"/>
</dbReference>
<evidence type="ECO:0000256" key="9">
    <source>
        <dbReference type="HAMAP-Rule" id="MF_00049"/>
    </source>
</evidence>
<dbReference type="SUPFAM" id="SSF47323">
    <property type="entry name" value="Anticodon-binding domain of a subclass of class I aminoacyl-tRNA synthetases"/>
    <property type="match status" value="1"/>
</dbReference>
<comment type="caution">
    <text evidence="9">Lacks conserved residue(s) required for the propagation of feature annotation.</text>
</comment>
<feature type="domain" description="Leucyl-tRNA synthetase editing" evidence="15">
    <location>
        <begin position="220"/>
        <end position="406"/>
    </location>
</feature>
<comment type="caution">
    <text evidence="16">The sequence shown here is derived from an EMBL/GenBank/DDBJ whole genome shotgun (WGS) entry which is preliminary data.</text>
</comment>
<dbReference type="Pfam" id="PF13603">
    <property type="entry name" value="tRNA-synt_1_2"/>
    <property type="match status" value="1"/>
</dbReference>
<dbReference type="GO" id="GO:0002161">
    <property type="term" value="F:aminoacyl-tRNA deacylase activity"/>
    <property type="evidence" value="ECO:0007669"/>
    <property type="project" value="InterPro"/>
</dbReference>
<dbReference type="EMBL" id="MFFY01000032">
    <property type="protein sequence ID" value="OGF31103.1"/>
    <property type="molecule type" value="Genomic_DNA"/>
</dbReference>
<feature type="domain" description="AB hydrolase-1" evidence="12">
    <location>
        <begin position="451"/>
        <end position="556"/>
    </location>
</feature>
<evidence type="ECO:0000256" key="10">
    <source>
        <dbReference type="RuleBase" id="RU363035"/>
    </source>
</evidence>
<keyword evidence="7 9" id="KW-0030">Aminoacyl-tRNA synthetase</keyword>
<evidence type="ECO:0000256" key="4">
    <source>
        <dbReference type="ARBA" id="ARBA00022741"/>
    </source>
</evidence>
<dbReference type="Gene3D" id="3.40.50.1820">
    <property type="entry name" value="alpha/beta hydrolase"/>
    <property type="match status" value="1"/>
</dbReference>
<evidence type="ECO:0000259" key="15">
    <source>
        <dbReference type="Pfam" id="PF13603"/>
    </source>
</evidence>
<keyword evidence="2 9" id="KW-0963">Cytoplasm</keyword>
<evidence type="ECO:0000259" key="14">
    <source>
        <dbReference type="Pfam" id="PF09334"/>
    </source>
</evidence>
<feature type="domain" description="Methionyl/Leucyl tRNA synthetase" evidence="14">
    <location>
        <begin position="40"/>
        <end position="187"/>
    </location>
</feature>
<accession>A0A1F5SXB7</accession>
<feature type="binding site" evidence="9">
    <location>
        <position position="799"/>
    </location>
    <ligand>
        <name>ATP</name>
        <dbReference type="ChEBI" id="CHEBI:30616"/>
    </ligand>
</feature>
<dbReference type="InterPro" id="IPR015413">
    <property type="entry name" value="Methionyl/Leucyl_tRNA_Synth"/>
</dbReference>
<dbReference type="Gene3D" id="1.10.730.10">
    <property type="entry name" value="Isoleucyl-tRNA Synthetase, Domain 1"/>
    <property type="match status" value="2"/>
</dbReference>
<dbReference type="InterPro" id="IPR009008">
    <property type="entry name" value="Val/Leu/Ile-tRNA-synth_edit"/>
</dbReference>
<dbReference type="InterPro" id="IPR002300">
    <property type="entry name" value="aa-tRNA-synth_Ia"/>
</dbReference>
<dbReference type="Pfam" id="PF00561">
    <property type="entry name" value="Abhydrolase_1"/>
    <property type="match status" value="1"/>
</dbReference>
<dbReference type="FunFam" id="1.10.730.10:FF:000011">
    <property type="entry name" value="Leucine--tRNA ligase chloroplastic/mitochondrial"/>
    <property type="match status" value="1"/>
</dbReference>
<reference evidence="16 17" key="1">
    <citation type="journal article" date="2016" name="Nat. Commun.">
        <title>Thousands of microbial genomes shed light on interconnected biogeochemical processes in an aquifer system.</title>
        <authorList>
            <person name="Anantharaman K."/>
            <person name="Brown C.T."/>
            <person name="Hug L.A."/>
            <person name="Sharon I."/>
            <person name="Castelle C.J."/>
            <person name="Probst A.J."/>
            <person name="Thomas B.C."/>
            <person name="Singh A."/>
            <person name="Wilkins M.J."/>
            <person name="Karaoz U."/>
            <person name="Brodie E.L."/>
            <person name="Williams K.H."/>
            <person name="Hubbard S.S."/>
            <person name="Banfield J.F."/>
        </authorList>
    </citation>
    <scope>NUCLEOTIDE SEQUENCE [LARGE SCALE GENOMIC DNA]</scope>
</reference>
<evidence type="ECO:0000256" key="3">
    <source>
        <dbReference type="ARBA" id="ARBA00022598"/>
    </source>
</evidence>
<dbReference type="InterPro" id="IPR009080">
    <property type="entry name" value="tRNAsynth_Ia_anticodon-bd"/>
</dbReference>
<feature type="domain" description="Methionyl/Valyl/Leucyl/Isoleucyl-tRNA synthetase anticodon-binding" evidence="13">
    <location>
        <begin position="881"/>
        <end position="983"/>
    </location>
</feature>
<dbReference type="SUPFAM" id="SSF50677">
    <property type="entry name" value="ValRS/IleRS/LeuRS editing domain"/>
    <property type="match status" value="1"/>
</dbReference>
<dbReference type="PANTHER" id="PTHR43740:SF2">
    <property type="entry name" value="LEUCINE--TRNA LIGASE, MITOCHONDRIAL"/>
    <property type="match status" value="1"/>
</dbReference>